<protein>
    <submittedName>
        <fullName evidence="12">Trace amine associated receptor 1</fullName>
    </submittedName>
</protein>
<feature type="transmembrane region" description="Helical" evidence="10">
    <location>
        <begin position="178"/>
        <end position="201"/>
    </location>
</feature>
<evidence type="ECO:0000256" key="4">
    <source>
        <dbReference type="ARBA" id="ARBA00022989"/>
    </source>
</evidence>
<dbReference type="Ensembl" id="ENSTNIT00000003618.1">
    <property type="protein sequence ID" value="ENSTNIP00000001556.1"/>
    <property type="gene ID" value="ENSTNIG00000000404.1"/>
</dbReference>
<evidence type="ECO:0000313" key="13">
    <source>
        <dbReference type="Proteomes" id="UP000007303"/>
    </source>
</evidence>
<accession>H3BZZ0</accession>
<feature type="transmembrane region" description="Helical" evidence="10">
    <location>
        <begin position="35"/>
        <end position="54"/>
    </location>
</feature>
<dbReference type="InterPro" id="IPR017452">
    <property type="entry name" value="GPCR_Rhodpsn_7TM"/>
</dbReference>
<dbReference type="GO" id="GO:0004993">
    <property type="term" value="F:G protein-coupled serotonin receptor activity"/>
    <property type="evidence" value="ECO:0007669"/>
    <property type="project" value="UniProtKB-ARBA"/>
</dbReference>
<dbReference type="Gene3D" id="1.20.1070.10">
    <property type="entry name" value="Rhodopsin 7-helix transmembrane proteins"/>
    <property type="match status" value="1"/>
</dbReference>
<organism evidence="12 13">
    <name type="scientific">Tetraodon nigroviridis</name>
    <name type="common">Spotted green pufferfish</name>
    <name type="synonym">Chelonodon nigroviridis</name>
    <dbReference type="NCBI Taxonomy" id="99883"/>
    <lineage>
        <taxon>Eukaryota</taxon>
        <taxon>Metazoa</taxon>
        <taxon>Chordata</taxon>
        <taxon>Craniata</taxon>
        <taxon>Vertebrata</taxon>
        <taxon>Euteleostomi</taxon>
        <taxon>Actinopterygii</taxon>
        <taxon>Neopterygii</taxon>
        <taxon>Teleostei</taxon>
        <taxon>Neoteleostei</taxon>
        <taxon>Acanthomorphata</taxon>
        <taxon>Eupercaria</taxon>
        <taxon>Tetraodontiformes</taxon>
        <taxon>Tetradontoidea</taxon>
        <taxon>Tetraodontidae</taxon>
        <taxon>Tetraodon</taxon>
    </lineage>
</organism>
<comment type="similarity">
    <text evidence="9">Belongs to the G-protein coupled receptor 1 family.</text>
</comment>
<reference evidence="12" key="3">
    <citation type="submission" date="2025-09" db="UniProtKB">
        <authorList>
            <consortium name="Ensembl"/>
        </authorList>
    </citation>
    <scope>IDENTIFICATION</scope>
</reference>
<dbReference type="AlphaFoldDB" id="H3BZZ0"/>
<evidence type="ECO:0000256" key="6">
    <source>
        <dbReference type="ARBA" id="ARBA00023136"/>
    </source>
</evidence>
<dbReference type="PANTHER" id="PTHR24248">
    <property type="entry name" value="ADRENERGIC RECEPTOR-RELATED G-PROTEIN COUPLED RECEPTOR"/>
    <property type="match status" value="1"/>
</dbReference>
<dbReference type="PROSITE" id="PS50262">
    <property type="entry name" value="G_PROTEIN_RECEP_F1_2"/>
    <property type="match status" value="1"/>
</dbReference>
<proteinExistence type="inferred from homology"/>
<evidence type="ECO:0000256" key="10">
    <source>
        <dbReference type="SAM" id="Phobius"/>
    </source>
</evidence>
<evidence type="ECO:0000259" key="11">
    <source>
        <dbReference type="PROSITE" id="PS50262"/>
    </source>
</evidence>
<name>H3BZZ0_TETNG</name>
<feature type="transmembrane region" description="Helical" evidence="10">
    <location>
        <begin position="60"/>
        <end position="85"/>
    </location>
</feature>
<feature type="transmembrane region" description="Helical" evidence="10">
    <location>
        <begin position="238"/>
        <end position="260"/>
    </location>
</feature>
<evidence type="ECO:0000256" key="8">
    <source>
        <dbReference type="ARBA" id="ARBA00023224"/>
    </source>
</evidence>
<evidence type="ECO:0000256" key="9">
    <source>
        <dbReference type="RuleBase" id="RU000688"/>
    </source>
</evidence>
<sequence length="320" mass="36423">TPTCGRTKNGHQERRGTTAQILAPVIINFKKIFDMIYIGMIILVITSVIYFRQLHTPTHYLILSLAVADLLLGVIVLPFSAVLIVNPCIYLQTFICRVRNICDMLMSTTSILNLCCISVDRYHAVCQPLMYRIIINVRVTVGMTAVSWSLPVLIGIGITMFDQKKSKTRCLFFQSPNLLFLIIGSGVLFYLPAVIIFTTYLKILMVAQRQARAIKNVACLSIKPGKMMNKKQNKATRTLAIVIGFFFMCWTPFFLCILFNPLSNNSIPVSVMESFKWLGWSNSMFNPLVYAFFYSWFRSAFRMIISGQIFQGDFTNSKLF</sequence>
<evidence type="ECO:0000256" key="1">
    <source>
        <dbReference type="ARBA" id="ARBA00004651"/>
    </source>
</evidence>
<dbReference type="HOGENOM" id="CLU_009579_11_0_1"/>
<keyword evidence="3 9" id="KW-0812">Transmembrane</keyword>
<keyword evidence="6 10" id="KW-0472">Membrane</keyword>
<dbReference type="PROSITE" id="PS00237">
    <property type="entry name" value="G_PROTEIN_RECEP_F1_1"/>
    <property type="match status" value="1"/>
</dbReference>
<dbReference type="PRINTS" id="PR00237">
    <property type="entry name" value="GPCRRHODOPSN"/>
</dbReference>
<dbReference type="InterPro" id="IPR000276">
    <property type="entry name" value="GPCR_Rhodpsn"/>
</dbReference>
<keyword evidence="5 9" id="KW-0297">G-protein coupled receptor</keyword>
<keyword evidence="13" id="KW-1185">Reference proteome</keyword>
<dbReference type="GO" id="GO:0043410">
    <property type="term" value="P:positive regulation of MAPK cascade"/>
    <property type="evidence" value="ECO:0007669"/>
    <property type="project" value="TreeGrafter"/>
</dbReference>
<evidence type="ECO:0000256" key="3">
    <source>
        <dbReference type="ARBA" id="ARBA00022692"/>
    </source>
</evidence>
<keyword evidence="2" id="KW-1003">Cell membrane</keyword>
<dbReference type="Pfam" id="PF00001">
    <property type="entry name" value="7tm_1"/>
    <property type="match status" value="1"/>
</dbReference>
<reference evidence="13" key="1">
    <citation type="journal article" date="2004" name="Nature">
        <title>Genome duplication in the teleost fish Tetraodon nigroviridis reveals the early vertebrate proto-karyotype.</title>
        <authorList>
            <person name="Jaillon O."/>
            <person name="Aury J.-M."/>
            <person name="Brunet F."/>
            <person name="Petit J.-L."/>
            <person name="Stange-Thomann N."/>
            <person name="Mauceli E."/>
            <person name="Bouneau L."/>
            <person name="Fischer C."/>
            <person name="Ozouf-Costaz C."/>
            <person name="Bernot A."/>
            <person name="Nicaud S."/>
            <person name="Jaffe D."/>
            <person name="Fisher S."/>
            <person name="Lutfalla G."/>
            <person name="Dossat C."/>
            <person name="Segurens B."/>
            <person name="Dasilva C."/>
            <person name="Salanoubat M."/>
            <person name="Levy M."/>
            <person name="Boudet N."/>
            <person name="Castellano S."/>
            <person name="Anthouard V."/>
            <person name="Jubin C."/>
            <person name="Castelli V."/>
            <person name="Katinka M."/>
            <person name="Vacherie B."/>
            <person name="Biemont C."/>
            <person name="Skalli Z."/>
            <person name="Cattolico L."/>
            <person name="Poulain J."/>
            <person name="De Berardinis V."/>
            <person name="Cruaud C."/>
            <person name="Duprat S."/>
            <person name="Brottier P."/>
            <person name="Coutanceau J.-P."/>
            <person name="Gouzy J."/>
            <person name="Parra G."/>
            <person name="Lardier G."/>
            <person name="Chapple C."/>
            <person name="McKernan K.J."/>
            <person name="McEwan P."/>
            <person name="Bosak S."/>
            <person name="Kellis M."/>
            <person name="Volff J.-N."/>
            <person name="Guigo R."/>
            <person name="Zody M.C."/>
            <person name="Mesirov J."/>
            <person name="Lindblad-Toh K."/>
            <person name="Birren B."/>
            <person name="Nusbaum C."/>
            <person name="Kahn D."/>
            <person name="Robinson-Rechavi M."/>
            <person name="Laudet V."/>
            <person name="Schachter V."/>
            <person name="Quetier F."/>
            <person name="Saurin W."/>
            <person name="Scarpelli C."/>
            <person name="Wincker P."/>
            <person name="Lander E.S."/>
            <person name="Weissenbach J."/>
            <person name="Roest Crollius H."/>
        </authorList>
    </citation>
    <scope>NUCLEOTIDE SEQUENCE [LARGE SCALE GENOMIC DNA]</scope>
</reference>
<keyword evidence="4 10" id="KW-1133">Transmembrane helix</keyword>
<dbReference type="PANTHER" id="PTHR24248:SF66">
    <property type="entry name" value="OCTOPAMINE RECEPTOR BETA-3R"/>
    <property type="match status" value="1"/>
</dbReference>
<keyword evidence="8 9" id="KW-0807">Transducer</keyword>
<keyword evidence="7 9" id="KW-0675">Receptor</keyword>
<evidence type="ECO:0000256" key="5">
    <source>
        <dbReference type="ARBA" id="ARBA00023040"/>
    </source>
</evidence>
<evidence type="ECO:0000256" key="7">
    <source>
        <dbReference type="ARBA" id="ARBA00023170"/>
    </source>
</evidence>
<dbReference type="OMA" id="CALFENS"/>
<evidence type="ECO:0000313" key="12">
    <source>
        <dbReference type="Ensembl" id="ENSTNIP00000001556.1"/>
    </source>
</evidence>
<dbReference type="SUPFAM" id="SSF81321">
    <property type="entry name" value="Family A G protein-coupled receptor-like"/>
    <property type="match status" value="1"/>
</dbReference>
<feature type="transmembrane region" description="Helical" evidence="10">
    <location>
        <begin position="280"/>
        <end position="297"/>
    </location>
</feature>
<dbReference type="GeneTree" id="ENSGT00950000182934"/>
<evidence type="ECO:0000256" key="2">
    <source>
        <dbReference type="ARBA" id="ARBA00022475"/>
    </source>
</evidence>
<dbReference type="InParanoid" id="H3BZZ0"/>
<reference evidence="12" key="2">
    <citation type="submission" date="2025-08" db="UniProtKB">
        <authorList>
            <consortium name="Ensembl"/>
        </authorList>
    </citation>
    <scope>IDENTIFICATION</scope>
</reference>
<dbReference type="GO" id="GO:0005886">
    <property type="term" value="C:plasma membrane"/>
    <property type="evidence" value="ECO:0007669"/>
    <property type="project" value="UniProtKB-SubCell"/>
</dbReference>
<comment type="subcellular location">
    <subcellularLocation>
        <location evidence="1">Cell membrane</location>
        <topology evidence="1">Multi-pass membrane protein</topology>
    </subcellularLocation>
</comment>
<dbReference type="Proteomes" id="UP000007303">
    <property type="component" value="Unassembled WGS sequence"/>
</dbReference>
<dbReference type="GO" id="GO:0071880">
    <property type="term" value="P:adenylate cyclase-activating adrenergic receptor signaling pathway"/>
    <property type="evidence" value="ECO:0007669"/>
    <property type="project" value="TreeGrafter"/>
</dbReference>
<feature type="domain" description="G-protein coupled receptors family 1 profile" evidence="11">
    <location>
        <begin position="40"/>
        <end position="290"/>
    </location>
</feature>
<feature type="transmembrane region" description="Helical" evidence="10">
    <location>
        <begin position="139"/>
        <end position="158"/>
    </location>
</feature>